<name>A0ABM6WSH7_9RHOB</name>
<proteinExistence type="predicted"/>
<dbReference type="RefSeq" id="WP_112888091.1">
    <property type="nucleotide sequence ID" value="NZ_CP030239.1"/>
</dbReference>
<dbReference type="Proteomes" id="UP000249922">
    <property type="component" value="Chromosome"/>
</dbReference>
<reference evidence="1 2" key="1">
    <citation type="submission" date="2018-06" db="EMBL/GenBank/DDBJ databases">
        <title>Complete genome sequence of Paracoccus mutanolyticus strain RSP-02 isolated from cellulosic waste.</title>
        <authorList>
            <person name="Amrutha R.N."/>
            <person name="Shrivastav A."/>
            <person name="Buddana S.K."/>
            <person name="Deshpande U."/>
            <person name="Prakasham R.S."/>
        </authorList>
    </citation>
    <scope>NUCLEOTIDE SEQUENCE [LARGE SCALE GENOMIC DNA]</scope>
    <source>
        <strain evidence="1 2">RSP-02</strain>
    </source>
</reference>
<organism evidence="1 2">
    <name type="scientific">Paracoccus mutanolyticus</name>
    <dbReference type="NCBI Taxonomy" id="1499308"/>
    <lineage>
        <taxon>Bacteria</taxon>
        <taxon>Pseudomonadati</taxon>
        <taxon>Pseudomonadota</taxon>
        <taxon>Alphaproteobacteria</taxon>
        <taxon>Rhodobacterales</taxon>
        <taxon>Paracoccaceae</taxon>
        <taxon>Paracoccus</taxon>
    </lineage>
</organism>
<evidence type="ECO:0000313" key="1">
    <source>
        <dbReference type="EMBL" id="AWX93571.1"/>
    </source>
</evidence>
<dbReference type="Pfam" id="PF01809">
    <property type="entry name" value="YidD"/>
    <property type="match status" value="1"/>
</dbReference>
<evidence type="ECO:0008006" key="3">
    <source>
        <dbReference type="Google" id="ProtNLM"/>
    </source>
</evidence>
<dbReference type="InterPro" id="IPR002696">
    <property type="entry name" value="Membr_insert_effic_factor_YidD"/>
</dbReference>
<keyword evidence="2" id="KW-1185">Reference proteome</keyword>
<gene>
    <name evidence="1" type="ORF">DPM13_12025</name>
</gene>
<dbReference type="EMBL" id="CP030239">
    <property type="protein sequence ID" value="AWX93571.1"/>
    <property type="molecule type" value="Genomic_DNA"/>
</dbReference>
<sequence>MRWPLAVTESGRFAPPRLTSRRLCRCHPWGGQGFDPVPEPRGCGRD</sequence>
<protein>
    <recommendedName>
        <fullName evidence="3">Membrane protein insertion efficiency factor YidD</fullName>
    </recommendedName>
</protein>
<evidence type="ECO:0000313" key="2">
    <source>
        <dbReference type="Proteomes" id="UP000249922"/>
    </source>
</evidence>
<accession>A0ABM6WSH7</accession>